<dbReference type="InterPro" id="IPR002624">
    <property type="entry name" value="DCK/DGK"/>
</dbReference>
<dbReference type="PIRSF" id="PIRSF000705">
    <property type="entry name" value="DNK"/>
    <property type="match status" value="1"/>
</dbReference>
<name>A0A6C0H262_9ZZZZ</name>
<evidence type="ECO:0000259" key="1">
    <source>
        <dbReference type="Pfam" id="PF01712"/>
    </source>
</evidence>
<dbReference type="GO" id="GO:0019136">
    <property type="term" value="F:deoxynucleoside kinase activity"/>
    <property type="evidence" value="ECO:0007669"/>
    <property type="project" value="InterPro"/>
</dbReference>
<accession>A0A6C0H262</accession>
<dbReference type="InterPro" id="IPR027417">
    <property type="entry name" value="P-loop_NTPase"/>
</dbReference>
<dbReference type="PANTHER" id="PTHR10513">
    <property type="entry name" value="DEOXYNUCLEOSIDE KINASE"/>
    <property type="match status" value="1"/>
</dbReference>
<sequence length="232" mass="26630">MKKPIIISIEGNIGAGKTTIVEKLDKYIKDSKQNIVFLREPLDIWESIKDENGENILKKFYKDPHRHAFSFQVMAYATRISLLRKAILENPNCDVLICERSLAADKHIFAKMLNDDGIIESIHYQIYQKFCGELADEYGLSGIVYIDADAEVCHRRVSKRAREGESEISLEYLQKCKKYHDDWLTVPRSGNPPICRIDANHDVVYNESDDADRGMLWLDQIGGFIDYVLSLA</sequence>
<protein>
    <recommendedName>
        <fullName evidence="1">Deoxynucleoside kinase domain-containing protein</fullName>
    </recommendedName>
</protein>
<dbReference type="GO" id="GO:0005524">
    <property type="term" value="F:ATP binding"/>
    <property type="evidence" value="ECO:0007669"/>
    <property type="project" value="InterPro"/>
</dbReference>
<feature type="domain" description="Deoxynucleoside kinase" evidence="1">
    <location>
        <begin position="7"/>
        <end position="210"/>
    </location>
</feature>
<dbReference type="EMBL" id="MN739853">
    <property type="protein sequence ID" value="QHT74632.1"/>
    <property type="molecule type" value="Genomic_DNA"/>
</dbReference>
<reference evidence="2" key="1">
    <citation type="journal article" date="2020" name="Nature">
        <title>Giant virus diversity and host interactions through global metagenomics.</title>
        <authorList>
            <person name="Schulz F."/>
            <person name="Roux S."/>
            <person name="Paez-Espino D."/>
            <person name="Jungbluth S."/>
            <person name="Walsh D.A."/>
            <person name="Denef V.J."/>
            <person name="McMahon K.D."/>
            <person name="Konstantinidis K.T."/>
            <person name="Eloe-Fadrosh E.A."/>
            <person name="Kyrpides N.C."/>
            <person name="Woyke T."/>
        </authorList>
    </citation>
    <scope>NUCLEOTIDE SEQUENCE</scope>
    <source>
        <strain evidence="2">GVMAG-M-3300023179-59</strain>
    </source>
</reference>
<dbReference type="PANTHER" id="PTHR10513:SF35">
    <property type="entry name" value="DEOXYADENOSINE KINASE"/>
    <property type="match status" value="1"/>
</dbReference>
<dbReference type="Gene3D" id="3.40.50.300">
    <property type="entry name" value="P-loop containing nucleotide triphosphate hydrolases"/>
    <property type="match status" value="1"/>
</dbReference>
<dbReference type="InterPro" id="IPR031314">
    <property type="entry name" value="DNK_dom"/>
</dbReference>
<organism evidence="2">
    <name type="scientific">viral metagenome</name>
    <dbReference type="NCBI Taxonomy" id="1070528"/>
    <lineage>
        <taxon>unclassified sequences</taxon>
        <taxon>metagenomes</taxon>
        <taxon>organismal metagenomes</taxon>
    </lineage>
</organism>
<dbReference type="CDD" id="cd01673">
    <property type="entry name" value="dNK"/>
    <property type="match status" value="1"/>
</dbReference>
<proteinExistence type="predicted"/>
<dbReference type="AlphaFoldDB" id="A0A6C0H262"/>
<dbReference type="InterPro" id="IPR050566">
    <property type="entry name" value="Deoxyribonucleoside_kinase"/>
</dbReference>
<dbReference type="Pfam" id="PF01712">
    <property type="entry name" value="dNK"/>
    <property type="match status" value="1"/>
</dbReference>
<dbReference type="SUPFAM" id="SSF52540">
    <property type="entry name" value="P-loop containing nucleoside triphosphate hydrolases"/>
    <property type="match status" value="1"/>
</dbReference>
<dbReference type="GO" id="GO:0005737">
    <property type="term" value="C:cytoplasm"/>
    <property type="evidence" value="ECO:0007669"/>
    <property type="project" value="TreeGrafter"/>
</dbReference>
<evidence type="ECO:0000313" key="2">
    <source>
        <dbReference type="EMBL" id="QHT74632.1"/>
    </source>
</evidence>